<accession>A0A495J200</accession>
<dbReference type="RefSeq" id="WP_121198536.1">
    <property type="nucleotide sequence ID" value="NZ_RBKU01000001.1"/>
</dbReference>
<name>A0A495J200_9SPHI</name>
<comment type="caution">
    <text evidence="2">The sequence shown here is derived from an EMBL/GenBank/DDBJ whole genome shotgun (WGS) entry which is preliminary data.</text>
</comment>
<protein>
    <submittedName>
        <fullName evidence="2">Uncharacterized protein DUF1543</fullName>
    </submittedName>
</protein>
<reference evidence="2 3" key="1">
    <citation type="submission" date="2018-10" db="EMBL/GenBank/DDBJ databases">
        <title>Genomic Encyclopedia of Archaeal and Bacterial Type Strains, Phase II (KMG-II): from individual species to whole genera.</title>
        <authorList>
            <person name="Goeker M."/>
        </authorList>
    </citation>
    <scope>NUCLEOTIDE SEQUENCE [LARGE SCALE GENOMIC DNA]</scope>
    <source>
        <strain evidence="2 3">DSM 18602</strain>
    </source>
</reference>
<keyword evidence="3" id="KW-1185">Reference proteome</keyword>
<dbReference type="Pfam" id="PF07566">
    <property type="entry name" value="DUF1543"/>
    <property type="match status" value="1"/>
</dbReference>
<dbReference type="Proteomes" id="UP000268007">
    <property type="component" value="Unassembled WGS sequence"/>
</dbReference>
<organism evidence="2 3">
    <name type="scientific">Mucilaginibacter gracilis</name>
    <dbReference type="NCBI Taxonomy" id="423350"/>
    <lineage>
        <taxon>Bacteria</taxon>
        <taxon>Pseudomonadati</taxon>
        <taxon>Bacteroidota</taxon>
        <taxon>Sphingobacteriia</taxon>
        <taxon>Sphingobacteriales</taxon>
        <taxon>Sphingobacteriaceae</taxon>
        <taxon>Mucilaginibacter</taxon>
    </lineage>
</organism>
<evidence type="ECO:0000313" key="2">
    <source>
        <dbReference type="EMBL" id="RKR82995.1"/>
    </source>
</evidence>
<evidence type="ECO:0000259" key="1">
    <source>
        <dbReference type="Pfam" id="PF07566"/>
    </source>
</evidence>
<dbReference type="OrthoDB" id="850243at2"/>
<gene>
    <name evidence="2" type="ORF">BDD43_3195</name>
</gene>
<dbReference type="Gene3D" id="3.10.20.10">
    <property type="match status" value="2"/>
</dbReference>
<proteinExistence type="predicted"/>
<evidence type="ECO:0000313" key="3">
    <source>
        <dbReference type="Proteomes" id="UP000268007"/>
    </source>
</evidence>
<feature type="domain" description="DUF1543" evidence="1">
    <location>
        <begin position="21"/>
        <end position="71"/>
    </location>
</feature>
<sequence length="190" mass="21295">MQNAKPLKLFMLLLGCKPPGRHTEQHDVFFGIAGSVKELVPQIKLFWPEAQQGIHVDAWREVTHVDGFNIRIIDKPLANKNPNTLFFINLGGYTKNIFAEQHYTMLSVQANKASAIANAKETLFYKQVNFAGAPSHIDDHYGIDVDDLYAVEDILTPSQKAIYGIQISACLGEVEADEIHLGYFKLDKLP</sequence>
<dbReference type="InterPro" id="IPR011440">
    <property type="entry name" value="DUF1543"/>
</dbReference>
<dbReference type="AlphaFoldDB" id="A0A495J200"/>
<dbReference type="EMBL" id="RBKU01000001">
    <property type="protein sequence ID" value="RKR82995.1"/>
    <property type="molecule type" value="Genomic_DNA"/>
</dbReference>